<dbReference type="SMART" id="SM00421">
    <property type="entry name" value="HTH_LUXR"/>
    <property type="match status" value="1"/>
</dbReference>
<evidence type="ECO:0000259" key="5">
    <source>
        <dbReference type="PROSITE" id="PS50043"/>
    </source>
</evidence>
<dbReference type="InterPro" id="IPR016032">
    <property type="entry name" value="Sig_transdc_resp-reg_C-effctor"/>
</dbReference>
<comment type="caution">
    <text evidence="6">The sequence shown here is derived from an EMBL/GenBank/DDBJ whole genome shotgun (WGS) entry which is preliminary data.</text>
</comment>
<dbReference type="EMBL" id="QNRM01000022">
    <property type="protein sequence ID" value="RBP11444.1"/>
    <property type="molecule type" value="Genomic_DNA"/>
</dbReference>
<dbReference type="InterPro" id="IPR036388">
    <property type="entry name" value="WH-like_DNA-bd_sf"/>
</dbReference>
<gene>
    <name evidence="6" type="ORF">DFP87_1226</name>
</gene>
<dbReference type="RefSeq" id="WP_088591382.1">
    <property type="nucleotide sequence ID" value="NZ_CADIJU010000029.1"/>
</dbReference>
<protein>
    <submittedName>
        <fullName evidence="6">Regulatory LuxR family protein</fullName>
    </submittedName>
</protein>
<evidence type="ECO:0000313" key="7">
    <source>
        <dbReference type="Proteomes" id="UP000252124"/>
    </source>
</evidence>
<evidence type="ECO:0000256" key="4">
    <source>
        <dbReference type="SAM" id="MobiDB-lite"/>
    </source>
</evidence>
<dbReference type="Gene3D" id="1.10.10.10">
    <property type="entry name" value="Winged helix-like DNA-binding domain superfamily/Winged helix DNA-binding domain"/>
    <property type="match status" value="1"/>
</dbReference>
<proteinExistence type="predicted"/>
<sequence length="124" mass="13163">MQAPRPDLEAVLSALTPRERQIVGYVAAGRPNKVIAIDLGISLRTAEAHRARIFAKLDARNAMQLACQLCAHGRSGASPLLHGAARYDEPPDRGDPARAPRHVLHAPAPPSYGLGPPDGKPSDP</sequence>
<feature type="region of interest" description="Disordered" evidence="4">
    <location>
        <begin position="80"/>
        <end position="124"/>
    </location>
</feature>
<dbReference type="GeneID" id="99734649"/>
<dbReference type="InterPro" id="IPR000792">
    <property type="entry name" value="Tscrpt_reg_LuxR_C"/>
</dbReference>
<keyword evidence="1" id="KW-0805">Transcription regulation</keyword>
<evidence type="ECO:0000256" key="3">
    <source>
        <dbReference type="ARBA" id="ARBA00023163"/>
    </source>
</evidence>
<dbReference type="PANTHER" id="PTHR44688">
    <property type="entry name" value="DNA-BINDING TRANSCRIPTIONAL ACTIVATOR DEVR_DOSR"/>
    <property type="match status" value="1"/>
</dbReference>
<dbReference type="CDD" id="cd06170">
    <property type="entry name" value="LuxR_C_like"/>
    <property type="match status" value="1"/>
</dbReference>
<keyword evidence="7" id="KW-1185">Reference proteome</keyword>
<reference evidence="6 7" key="1">
    <citation type="submission" date="2018-06" db="EMBL/GenBank/DDBJ databases">
        <title>Genomic Encyclopedia of Type Strains, Phase III (KMG-III): the genomes of soil and plant-associated and newly described type strains.</title>
        <authorList>
            <person name="Whitman W."/>
        </authorList>
    </citation>
    <scope>NUCLEOTIDE SEQUENCE [LARGE SCALE GENOMIC DNA]</scope>
    <source>
        <strain evidence="6 7">CECT 7342</strain>
    </source>
</reference>
<dbReference type="Proteomes" id="UP000252124">
    <property type="component" value="Unassembled WGS sequence"/>
</dbReference>
<keyword evidence="3" id="KW-0804">Transcription</keyword>
<evidence type="ECO:0000313" key="6">
    <source>
        <dbReference type="EMBL" id="RBP11444.1"/>
    </source>
</evidence>
<dbReference type="Pfam" id="PF00196">
    <property type="entry name" value="GerE"/>
    <property type="match status" value="1"/>
</dbReference>
<dbReference type="SUPFAM" id="SSF46894">
    <property type="entry name" value="C-terminal effector domain of the bipartite response regulators"/>
    <property type="match status" value="1"/>
</dbReference>
<dbReference type="PRINTS" id="PR00038">
    <property type="entry name" value="HTHLUXR"/>
</dbReference>
<dbReference type="PANTHER" id="PTHR44688:SF16">
    <property type="entry name" value="DNA-BINDING TRANSCRIPTIONAL ACTIVATOR DEVR_DOSR"/>
    <property type="match status" value="1"/>
</dbReference>
<evidence type="ECO:0000256" key="2">
    <source>
        <dbReference type="ARBA" id="ARBA00023125"/>
    </source>
</evidence>
<feature type="compositionally biased region" description="Basic and acidic residues" evidence="4">
    <location>
        <begin position="85"/>
        <end position="98"/>
    </location>
</feature>
<name>A0ABX9G084_9BURK</name>
<evidence type="ECO:0000256" key="1">
    <source>
        <dbReference type="ARBA" id="ARBA00023015"/>
    </source>
</evidence>
<organism evidence="6 7">
    <name type="scientific">Achromobacter marplatensis</name>
    <dbReference type="NCBI Taxonomy" id="470868"/>
    <lineage>
        <taxon>Bacteria</taxon>
        <taxon>Pseudomonadati</taxon>
        <taxon>Pseudomonadota</taxon>
        <taxon>Betaproteobacteria</taxon>
        <taxon>Burkholderiales</taxon>
        <taxon>Alcaligenaceae</taxon>
        <taxon>Achromobacter</taxon>
    </lineage>
</organism>
<accession>A0ABX9G084</accession>
<keyword evidence="2" id="KW-0238">DNA-binding</keyword>
<feature type="domain" description="HTH luxR-type" evidence="5">
    <location>
        <begin position="8"/>
        <end position="73"/>
    </location>
</feature>
<dbReference type="PROSITE" id="PS50043">
    <property type="entry name" value="HTH_LUXR_2"/>
    <property type="match status" value="1"/>
</dbReference>